<dbReference type="Gene3D" id="3.10.20.90">
    <property type="entry name" value="Phosphatidylinositol 3-kinase Catalytic Subunit, Chain A, domain 1"/>
    <property type="match status" value="1"/>
</dbReference>
<dbReference type="InterPro" id="IPR036465">
    <property type="entry name" value="vWFA_dom_sf"/>
</dbReference>
<dbReference type="PANTHER" id="PTHR47824:SF3">
    <property type="entry name" value="UBIQUITIN-LIKE DOMAIN-CONTAINING PROTEIN"/>
    <property type="match status" value="1"/>
</dbReference>
<feature type="compositionally biased region" description="Low complexity" evidence="4">
    <location>
        <begin position="201"/>
        <end position="216"/>
    </location>
</feature>
<evidence type="ECO:0000256" key="3">
    <source>
        <dbReference type="ARBA" id="ARBA00022729"/>
    </source>
</evidence>
<feature type="region of interest" description="Disordered" evidence="4">
    <location>
        <begin position="157"/>
        <end position="230"/>
    </location>
</feature>
<feature type="domain" description="Ubiquitin-like" evidence="5">
    <location>
        <begin position="1"/>
        <end position="70"/>
    </location>
</feature>
<protein>
    <recommendedName>
        <fullName evidence="9">Ubiquitin-like domain-containing protein</fullName>
    </recommendedName>
</protein>
<dbReference type="CDD" id="cd00198">
    <property type="entry name" value="vWFA"/>
    <property type="match status" value="1"/>
</dbReference>
<dbReference type="InterPro" id="IPR056861">
    <property type="entry name" value="HMCN1-like_VWA"/>
</dbReference>
<dbReference type="AlphaFoldDB" id="A0A151ZJ29"/>
<dbReference type="InterPro" id="IPR000626">
    <property type="entry name" value="Ubiquitin-like_dom"/>
</dbReference>
<gene>
    <name evidence="7" type="ORF">DLAC_05294</name>
</gene>
<evidence type="ECO:0000256" key="4">
    <source>
        <dbReference type="SAM" id="MobiDB-lite"/>
    </source>
</evidence>
<feature type="region of interest" description="Disordered" evidence="4">
    <location>
        <begin position="471"/>
        <end position="505"/>
    </location>
</feature>
<dbReference type="SUPFAM" id="SSF52540">
    <property type="entry name" value="P-loop containing nucleoside triphosphate hydrolases"/>
    <property type="match status" value="1"/>
</dbReference>
<sequence length="747" mass="83849">MLILIKTPTITFSLDVDNNDDVNVIYNKVAERTEQKRFQFNLLYAGDVLLKGSVASNSIKRECTIHMVLIKEMKFTIIHQSKEYPVELPNNIGLKVLHLKKKVKTDLQDRIEGLREYNVKYDLYRIGEYTTPLATNLDLRESVGNFGTLELLIAPKPPPLPTIKTKPKSTYTKTKGGYYESTSSESSGSDDEGYKKPYKYPPTSTTTTTTTTTTTSTPPPPPPEEEEQFDEDALLNSFVESSVSSDVEIVFCFDTTGSMATIIQSVRKQVTQTVNRLMKDIPNIKIGVMALGDYCDKQHVLLTLDLSNDVNAIVSFINSAPNTTGGDEPEAYEYALYQARKLSWSSHTSKAFVMIGDASPHPPSFTDLKINWFKECDDLYEMGVKVYGVRALGTSVFYDDIAERTGGICINFKKFNLITEMFLAICYREASSQKFKDYQKEIEQQHGEDDQEMKEILQDLNKENFQVVTNTEDIPDTSSNTSAANSSVTTTTTTTTTSSTPKRGNIIFKQYGKPTTIKVHEPWYNIQTDSGQPRYYYNENIGYFETAITRGKKAASAEKEASTSSISSSAIGTTVSPSSGLFEFETLDGTPQTPAGEKKNFQAMVVGDGALGKTTFVNGINYIGKSFKSNLQLVERKPISIRDFQQSDLFIICLTQTNKESYSNFNSYLTEIRKRDPLKPIIAAILQKDQNTNTPNIQDLEKFKQIYSLLSVIEYSNKFDDKEIKKICKTLESKGQEFSKSKSCLIM</sequence>
<evidence type="ECO:0000256" key="1">
    <source>
        <dbReference type="ARBA" id="ARBA00004613"/>
    </source>
</evidence>
<accession>A0A151ZJ29</accession>
<dbReference type="Gene3D" id="3.40.50.410">
    <property type="entry name" value="von Willebrand factor, type A domain"/>
    <property type="match status" value="1"/>
</dbReference>
<dbReference type="Gene3D" id="3.40.50.300">
    <property type="entry name" value="P-loop containing nucleotide triphosphate hydrolases"/>
    <property type="match status" value="1"/>
</dbReference>
<evidence type="ECO:0000313" key="8">
    <source>
        <dbReference type="Proteomes" id="UP000076078"/>
    </source>
</evidence>
<organism evidence="7 8">
    <name type="scientific">Tieghemostelium lacteum</name>
    <name type="common">Slime mold</name>
    <name type="synonym">Dictyostelium lacteum</name>
    <dbReference type="NCBI Taxonomy" id="361077"/>
    <lineage>
        <taxon>Eukaryota</taxon>
        <taxon>Amoebozoa</taxon>
        <taxon>Evosea</taxon>
        <taxon>Eumycetozoa</taxon>
        <taxon>Dictyostelia</taxon>
        <taxon>Dictyosteliales</taxon>
        <taxon>Raperosteliaceae</taxon>
        <taxon>Tieghemostelium</taxon>
    </lineage>
</organism>
<comment type="caution">
    <text evidence="7">The sequence shown here is derived from an EMBL/GenBank/DDBJ whole genome shotgun (WGS) entry which is preliminary data.</text>
</comment>
<feature type="domain" description="VWFA" evidence="6">
    <location>
        <begin position="246"/>
        <end position="419"/>
    </location>
</feature>
<dbReference type="InterPro" id="IPR027417">
    <property type="entry name" value="P-loop_NTPase"/>
</dbReference>
<dbReference type="SMART" id="SM00213">
    <property type="entry name" value="UBQ"/>
    <property type="match status" value="1"/>
</dbReference>
<dbReference type="FunCoup" id="A0A151ZJ29">
    <property type="interactions" value="1"/>
</dbReference>
<dbReference type="InterPro" id="IPR002035">
    <property type="entry name" value="VWF_A"/>
</dbReference>
<evidence type="ECO:0008006" key="9">
    <source>
        <dbReference type="Google" id="ProtNLM"/>
    </source>
</evidence>
<dbReference type="InterPro" id="IPR029071">
    <property type="entry name" value="Ubiquitin-like_domsf"/>
</dbReference>
<dbReference type="OrthoDB" id="20889at2759"/>
<dbReference type="OMA" id="WSEHTSK"/>
<dbReference type="SMART" id="SM00327">
    <property type="entry name" value="VWA"/>
    <property type="match status" value="1"/>
</dbReference>
<evidence type="ECO:0000259" key="5">
    <source>
        <dbReference type="SMART" id="SM00213"/>
    </source>
</evidence>
<dbReference type="Pfam" id="PF25106">
    <property type="entry name" value="VWA_4"/>
    <property type="match status" value="1"/>
</dbReference>
<dbReference type="PANTHER" id="PTHR47824">
    <property type="entry name" value="UBIQUITIN-LIKE DOMAIN-CONTAINING PROTEIN"/>
    <property type="match status" value="1"/>
</dbReference>
<keyword evidence="8" id="KW-1185">Reference proteome</keyword>
<dbReference type="Proteomes" id="UP000076078">
    <property type="component" value="Unassembled WGS sequence"/>
</dbReference>
<evidence type="ECO:0000256" key="2">
    <source>
        <dbReference type="ARBA" id="ARBA00022525"/>
    </source>
</evidence>
<reference evidence="7 8" key="1">
    <citation type="submission" date="2015-12" db="EMBL/GenBank/DDBJ databases">
        <title>Dictyostelia acquired genes for synthesis and detection of signals that induce cell-type specialization by lateral gene transfer from prokaryotes.</title>
        <authorList>
            <person name="Gloeckner G."/>
            <person name="Schaap P."/>
        </authorList>
    </citation>
    <scope>NUCLEOTIDE SEQUENCE [LARGE SCALE GENOMIC DNA]</scope>
    <source>
        <strain evidence="7 8">TK</strain>
    </source>
</reference>
<feature type="compositionally biased region" description="Low complexity" evidence="4">
    <location>
        <begin position="162"/>
        <end position="187"/>
    </location>
</feature>
<keyword evidence="2" id="KW-0964">Secreted</keyword>
<evidence type="ECO:0000313" key="7">
    <source>
        <dbReference type="EMBL" id="KYQ93890.1"/>
    </source>
</evidence>
<comment type="subcellular location">
    <subcellularLocation>
        <location evidence="1">Secreted</location>
    </subcellularLocation>
</comment>
<dbReference type="InParanoid" id="A0A151ZJ29"/>
<feature type="compositionally biased region" description="Low complexity" evidence="4">
    <location>
        <begin position="477"/>
        <end position="500"/>
    </location>
</feature>
<dbReference type="SUPFAM" id="SSF54236">
    <property type="entry name" value="Ubiquitin-like"/>
    <property type="match status" value="1"/>
</dbReference>
<proteinExistence type="predicted"/>
<dbReference type="EMBL" id="LODT01000025">
    <property type="protein sequence ID" value="KYQ93890.1"/>
    <property type="molecule type" value="Genomic_DNA"/>
</dbReference>
<dbReference type="SUPFAM" id="SSF53300">
    <property type="entry name" value="vWA-like"/>
    <property type="match status" value="1"/>
</dbReference>
<keyword evidence="3" id="KW-0732">Signal</keyword>
<name>A0A151ZJ29_TIELA</name>
<evidence type="ECO:0000259" key="6">
    <source>
        <dbReference type="SMART" id="SM00327"/>
    </source>
</evidence>